<keyword evidence="3" id="KW-1185">Reference proteome</keyword>
<name>A0ABR9PVC8_9BACT</name>
<evidence type="ECO:0000313" key="3">
    <source>
        <dbReference type="Proteomes" id="UP001516472"/>
    </source>
</evidence>
<organism evidence="2 3">
    <name type="scientific">Corallococcus soli</name>
    <dbReference type="NCBI Taxonomy" id="2710757"/>
    <lineage>
        <taxon>Bacteria</taxon>
        <taxon>Pseudomonadati</taxon>
        <taxon>Myxococcota</taxon>
        <taxon>Myxococcia</taxon>
        <taxon>Myxococcales</taxon>
        <taxon>Cystobacterineae</taxon>
        <taxon>Myxococcaceae</taxon>
        <taxon>Corallococcus</taxon>
    </lineage>
</organism>
<sequence length="272" mass="28485">MKHLDAAVMRDLANRDPVAVAWFREHLASPCEACEVFLANHSDALDGRTDALLLNLAPARAVEAGAEATNVVPLRRPAPRPRFAAPPGRYWGWMAGAIAASVLMVVLVPRVKGPVSGAAPAGIEGAEGIKGAGRISLEVAVVARSPEGGLRRVDPGADVTKEEVLLVRYHATESGTALLYQQRPDQPPELLGHFPLEAGTHDLAGPEGLAGVSLEADEGPLSLILVAFTSWEPASEADALAALGTDAAADSRPGTVARFDVRVRTGQTSRQP</sequence>
<evidence type="ECO:0000313" key="2">
    <source>
        <dbReference type="EMBL" id="MBE4751879.1"/>
    </source>
</evidence>
<protein>
    <recommendedName>
        <fullName evidence="4">DUF4384 domain-containing protein</fullName>
    </recommendedName>
</protein>
<reference evidence="2 3" key="1">
    <citation type="submission" date="2020-02" db="EMBL/GenBank/DDBJ databases">
        <authorList>
            <person name="Babadi Z.K."/>
            <person name="Risdian C."/>
            <person name="Ebrahimipour G.H."/>
            <person name="Wink J."/>
        </authorList>
    </citation>
    <scope>NUCLEOTIDE SEQUENCE [LARGE SCALE GENOMIC DNA]</scope>
    <source>
        <strain evidence="2 3">ZKHCc1 1396</strain>
    </source>
</reference>
<gene>
    <name evidence="2" type="ORF">G4177_27290</name>
</gene>
<keyword evidence="1" id="KW-0472">Membrane</keyword>
<dbReference type="RefSeq" id="WP_193429088.1">
    <property type="nucleotide sequence ID" value="NZ_CBCSIP010000029.1"/>
</dbReference>
<dbReference type="Proteomes" id="UP001516472">
    <property type="component" value="Unassembled WGS sequence"/>
</dbReference>
<keyword evidence="1" id="KW-0812">Transmembrane</keyword>
<evidence type="ECO:0000256" key="1">
    <source>
        <dbReference type="SAM" id="Phobius"/>
    </source>
</evidence>
<dbReference type="EMBL" id="JAAIYO010000010">
    <property type="protein sequence ID" value="MBE4751879.1"/>
    <property type="molecule type" value="Genomic_DNA"/>
</dbReference>
<keyword evidence="1" id="KW-1133">Transmembrane helix</keyword>
<accession>A0ABR9PVC8</accession>
<proteinExistence type="predicted"/>
<evidence type="ECO:0008006" key="4">
    <source>
        <dbReference type="Google" id="ProtNLM"/>
    </source>
</evidence>
<feature type="transmembrane region" description="Helical" evidence="1">
    <location>
        <begin position="90"/>
        <end position="108"/>
    </location>
</feature>
<comment type="caution">
    <text evidence="2">The sequence shown here is derived from an EMBL/GenBank/DDBJ whole genome shotgun (WGS) entry which is preliminary data.</text>
</comment>